<keyword evidence="7" id="KW-1185">Reference proteome</keyword>
<evidence type="ECO:0000256" key="4">
    <source>
        <dbReference type="SAM" id="SignalP"/>
    </source>
</evidence>
<dbReference type="RefSeq" id="WP_349220086.1">
    <property type="nucleotide sequence ID" value="NZ_JBBMFD010000018.1"/>
</dbReference>
<evidence type="ECO:0000256" key="3">
    <source>
        <dbReference type="ARBA" id="ARBA00022729"/>
    </source>
</evidence>
<dbReference type="Pfam" id="PF24517">
    <property type="entry name" value="CBM96"/>
    <property type="match status" value="1"/>
</dbReference>
<evidence type="ECO:0000259" key="5">
    <source>
        <dbReference type="Pfam" id="PF24517"/>
    </source>
</evidence>
<evidence type="ECO:0000256" key="2">
    <source>
        <dbReference type="ARBA" id="ARBA00022525"/>
    </source>
</evidence>
<dbReference type="InterPro" id="IPR055372">
    <property type="entry name" value="CBM96"/>
</dbReference>
<sequence length="718" mass="80128">MKAKKWKALTLLFTVLFTCQSIMLPTISAEESTQTSAASSTVLGEAQGLRGQFEKHLVNDDGTMTAIVYSSAVHYEKDGEWVDYDNTLVPTARDGQVVYQNSSNPLQVQFAKEGEQEDLVHLEYDGHQLSWSLATADVDAQQPVALMSVGALQPEMLETMSTTVEQSEEVEAEQRVLASAQAYWGDEDLTASEAQTGVTIDGIDTAVQAEITQASDSQVQAMDLYEQAQKLPQLASTVEYEDSFPEIDVQYTVDSETVKEDFILNTKPSMDSIVIRLETNGLNAFLNDDRTVSLYPSDSETAVFHMSAPYMYDAAGAVCHDIDVSLAKSGEGYLISYTPDREWLDDSSRVYPVVIDPTIYTDRDTSNIDDTYVHPGDYAGQHYGETSFKVGTYQGKLNRAFLRFLHYPGILGNGSTITSAILRLYTVSGTTTANDFSIYEVFSPWQPGTITWNSHQSMSVTDLGHGAPSGSVNFIYSLWITDAVKRAINGQNTGFMLRYFIESTNDWNQIISGNHATSGSRPQIEINYTRPDYIHYSTGAKLTGGVRGRRYYIDQSAKDFASDVESALSSWEIDNTVSFSRTYIMGQSVMDIYCEYNSGEFDGANGWVEFYNTSKQKVPEVSSINGNLDNDPMYDWYYCKLFVNSKHLRANTVDSRTTLAHEMGHVFGLDENVYYLSESSTRDYIANTQSIMCQERFGRAVYTAQECDRRGVRALYGY</sequence>
<feature type="signal peptide" evidence="4">
    <location>
        <begin position="1"/>
        <end position="23"/>
    </location>
</feature>
<protein>
    <submittedName>
        <fullName evidence="6">DNRLRE domain-containing protein</fullName>
    </submittedName>
</protein>
<organism evidence="6 7">
    <name type="scientific">Solibaculum intestinale</name>
    <dbReference type="NCBI Taxonomy" id="3133165"/>
    <lineage>
        <taxon>Bacteria</taxon>
        <taxon>Bacillati</taxon>
        <taxon>Bacillota</taxon>
        <taxon>Clostridia</taxon>
        <taxon>Eubacteriales</taxon>
        <taxon>Oscillospiraceae</taxon>
        <taxon>Solibaculum</taxon>
    </lineage>
</organism>
<gene>
    <name evidence="6" type="ORF">WMO26_10025</name>
</gene>
<dbReference type="NCBIfam" id="NF033679">
    <property type="entry name" value="DNRLRE_dom"/>
    <property type="match status" value="1"/>
</dbReference>
<proteinExistence type="predicted"/>
<dbReference type="EMBL" id="JBBMFD010000018">
    <property type="protein sequence ID" value="MEQ2441161.1"/>
    <property type="molecule type" value="Genomic_DNA"/>
</dbReference>
<evidence type="ECO:0000256" key="1">
    <source>
        <dbReference type="ARBA" id="ARBA00004613"/>
    </source>
</evidence>
<feature type="chain" id="PRO_5046868236" evidence="4">
    <location>
        <begin position="24"/>
        <end position="718"/>
    </location>
</feature>
<dbReference type="InterPro" id="IPR024079">
    <property type="entry name" value="MetalloPept_cat_dom_sf"/>
</dbReference>
<dbReference type="SUPFAM" id="SSF55486">
    <property type="entry name" value="Metalloproteases ('zincins'), catalytic domain"/>
    <property type="match status" value="1"/>
</dbReference>
<evidence type="ECO:0000313" key="7">
    <source>
        <dbReference type="Proteomes" id="UP001489509"/>
    </source>
</evidence>
<reference evidence="6 7" key="1">
    <citation type="submission" date="2024-03" db="EMBL/GenBank/DDBJ databases">
        <title>Human intestinal bacterial collection.</title>
        <authorList>
            <person name="Pauvert C."/>
            <person name="Hitch T.C.A."/>
            <person name="Clavel T."/>
        </authorList>
    </citation>
    <scope>NUCLEOTIDE SEQUENCE [LARGE SCALE GENOMIC DNA]</scope>
    <source>
        <strain evidence="6 7">CLA-JM-H44</strain>
    </source>
</reference>
<comment type="subcellular location">
    <subcellularLocation>
        <location evidence="1">Secreted</location>
    </subcellularLocation>
</comment>
<evidence type="ECO:0000313" key="6">
    <source>
        <dbReference type="EMBL" id="MEQ2441161.1"/>
    </source>
</evidence>
<name>A0ABV1E3W8_9FIRM</name>
<keyword evidence="2" id="KW-0964">Secreted</keyword>
<dbReference type="Gene3D" id="3.40.390.10">
    <property type="entry name" value="Collagenase (Catalytic Domain)"/>
    <property type="match status" value="1"/>
</dbReference>
<dbReference type="Proteomes" id="UP001489509">
    <property type="component" value="Unassembled WGS sequence"/>
</dbReference>
<keyword evidence="3 4" id="KW-0732">Signal</keyword>
<feature type="domain" description="Carbohydrate-binding module family 96" evidence="5">
    <location>
        <begin position="366"/>
        <end position="526"/>
    </location>
</feature>
<accession>A0ABV1E3W8</accession>
<comment type="caution">
    <text evidence="6">The sequence shown here is derived from an EMBL/GenBank/DDBJ whole genome shotgun (WGS) entry which is preliminary data.</text>
</comment>